<dbReference type="OrthoDB" id="1441229at2"/>
<dbReference type="AlphaFoldDB" id="A0A0L8V6P8"/>
<comment type="caution">
    <text evidence="1">The sequence shown here is derived from an EMBL/GenBank/DDBJ whole genome shotgun (WGS) entry which is preliminary data.</text>
</comment>
<evidence type="ECO:0000313" key="2">
    <source>
        <dbReference type="Proteomes" id="UP000036958"/>
    </source>
</evidence>
<protein>
    <submittedName>
        <fullName evidence="1">Uncharacterized protein</fullName>
    </submittedName>
</protein>
<keyword evidence="2" id="KW-1185">Reference proteome</keyword>
<dbReference type="Proteomes" id="UP000036958">
    <property type="component" value="Unassembled WGS sequence"/>
</dbReference>
<accession>A0A0L8V6P8</accession>
<dbReference type="EMBL" id="LGIA01000171">
    <property type="protein sequence ID" value="KOH44038.1"/>
    <property type="molecule type" value="Genomic_DNA"/>
</dbReference>
<evidence type="ECO:0000313" key="1">
    <source>
        <dbReference type="EMBL" id="KOH44038.1"/>
    </source>
</evidence>
<proteinExistence type="predicted"/>
<gene>
    <name evidence="1" type="ORF">NC99_30310</name>
</gene>
<sequence>MHHYITQLIEDLHEIAQKASPSGKAEEETVSDDEAFLKHIEDVENYLHGEQLPISEITGILPEQLPPPEKLNESQKEQLSIELENFLAHFHFSLDFPQNYPKHLRYPFIREFWSEKHTPMQFGTSHIEFCEYDKANCPFPGYCTSCDEFEIEDKDLDMDKFKGLDENELPY</sequence>
<dbReference type="STRING" id="1409788.NC99_30310"/>
<organism evidence="1 2">
    <name type="scientific">Sunxiuqinia dokdonensis</name>
    <dbReference type="NCBI Taxonomy" id="1409788"/>
    <lineage>
        <taxon>Bacteria</taxon>
        <taxon>Pseudomonadati</taxon>
        <taxon>Bacteroidota</taxon>
        <taxon>Bacteroidia</taxon>
        <taxon>Marinilabiliales</taxon>
        <taxon>Prolixibacteraceae</taxon>
        <taxon>Sunxiuqinia</taxon>
    </lineage>
</organism>
<name>A0A0L8V6P8_9BACT</name>
<dbReference type="RefSeq" id="WP_053184760.1">
    <property type="nucleotide sequence ID" value="NZ_LGIA01000171.1"/>
</dbReference>
<reference evidence="2" key="1">
    <citation type="submission" date="2015-07" db="EMBL/GenBank/DDBJ databases">
        <title>Genome sequencing of Sunxiuqinia dokdonensis strain SK.</title>
        <authorList>
            <person name="Ahn S."/>
            <person name="Kim B.-C."/>
        </authorList>
    </citation>
    <scope>NUCLEOTIDE SEQUENCE [LARGE SCALE GENOMIC DNA]</scope>
    <source>
        <strain evidence="2">SK</strain>
    </source>
</reference>